<feature type="compositionally biased region" description="Polar residues" evidence="1">
    <location>
        <begin position="89"/>
        <end position="106"/>
    </location>
</feature>
<accession>F4RND3</accession>
<feature type="region of interest" description="Disordered" evidence="1">
    <location>
        <begin position="305"/>
        <end position="346"/>
    </location>
</feature>
<keyword evidence="3" id="KW-1185">Reference proteome</keyword>
<organism evidence="3">
    <name type="scientific">Melampsora larici-populina (strain 98AG31 / pathotype 3-4-7)</name>
    <name type="common">Poplar leaf rust fungus</name>
    <dbReference type="NCBI Taxonomy" id="747676"/>
    <lineage>
        <taxon>Eukaryota</taxon>
        <taxon>Fungi</taxon>
        <taxon>Dikarya</taxon>
        <taxon>Basidiomycota</taxon>
        <taxon>Pucciniomycotina</taxon>
        <taxon>Pucciniomycetes</taxon>
        <taxon>Pucciniales</taxon>
        <taxon>Melampsoraceae</taxon>
        <taxon>Melampsora</taxon>
    </lineage>
</organism>
<name>F4RND3_MELLP</name>
<dbReference type="VEuPathDB" id="FungiDB:MELLADRAFT_77916"/>
<feature type="region of interest" description="Disordered" evidence="1">
    <location>
        <begin position="30"/>
        <end position="73"/>
    </location>
</feature>
<evidence type="ECO:0000313" key="2">
    <source>
        <dbReference type="EMBL" id="EGG06118.1"/>
    </source>
</evidence>
<feature type="compositionally biased region" description="Polar residues" evidence="1">
    <location>
        <begin position="36"/>
        <end position="45"/>
    </location>
</feature>
<dbReference type="OrthoDB" id="10439914at2759"/>
<dbReference type="KEGG" id="mlr:MELLADRAFT_77916"/>
<evidence type="ECO:0000313" key="3">
    <source>
        <dbReference type="Proteomes" id="UP000001072"/>
    </source>
</evidence>
<dbReference type="AlphaFoldDB" id="F4RND3"/>
<dbReference type="Proteomes" id="UP000001072">
    <property type="component" value="Unassembled WGS sequence"/>
</dbReference>
<sequence>MSTSNTMPENSVPIHDLQVEGFQERLWTTPECLPTTKATGTSSDTARLLSRKEHLGEPSTRSLGPSSNTNSESISQVLKASTFRCGTLSPGTSHGPSSQVTHSNDQLKTSTKASNIDGFSCAPLSTRLDTNTNPELLSLLLFGQSDLAPVQPSVTSCSFGGSKQDSTLGLSQADIDSIVQFAEGDFQGSGAGVISSQAAPPLALPVGFSGIQTQNNLNDFTGSEGQIPETFSSSYPQQPIAKRPLMSNQSTSISSDTFDPGTALNSINVPEIARNPDDAMDMQTFLSEFIDPKFLSELLQRRDLPGHESSSSIAQPTSTSSEQRQHPLNSPTLSYATPGQINNPDKSLLEHQNATRINFGELGDPAVSLTKALDERAFFSHCIPLNDDQLSTSNLLGIFNGSETQKSGANLSSIPQPLSSMVSLTSSGSASHADWDQLVPSDLINSAAQDSSHWIDDQAMWSRSPNTNDNISSLDALNTFDQAYQGPLQNHGQFVDWGPVRS</sequence>
<feature type="region of interest" description="Disordered" evidence="1">
    <location>
        <begin position="85"/>
        <end position="106"/>
    </location>
</feature>
<feature type="compositionally biased region" description="Polar residues" evidence="1">
    <location>
        <begin position="59"/>
        <end position="73"/>
    </location>
</feature>
<dbReference type="EMBL" id="GL883110">
    <property type="protein sequence ID" value="EGG06118.1"/>
    <property type="molecule type" value="Genomic_DNA"/>
</dbReference>
<gene>
    <name evidence="2" type="ORF">MELLADRAFT_77916</name>
</gene>
<dbReference type="RefSeq" id="XP_007410769.1">
    <property type="nucleotide sequence ID" value="XM_007410707.1"/>
</dbReference>
<dbReference type="HOGENOM" id="CLU_542990_0_0_1"/>
<reference evidence="3" key="1">
    <citation type="journal article" date="2011" name="Proc. Natl. Acad. Sci. U.S.A.">
        <title>Obligate biotrophy features unraveled by the genomic analysis of rust fungi.</title>
        <authorList>
            <person name="Duplessis S."/>
            <person name="Cuomo C.A."/>
            <person name="Lin Y.-C."/>
            <person name="Aerts A."/>
            <person name="Tisserant E."/>
            <person name="Veneault-Fourrey C."/>
            <person name="Joly D.L."/>
            <person name="Hacquard S."/>
            <person name="Amselem J."/>
            <person name="Cantarel B.L."/>
            <person name="Chiu R."/>
            <person name="Coutinho P.M."/>
            <person name="Feau N."/>
            <person name="Field M."/>
            <person name="Frey P."/>
            <person name="Gelhaye E."/>
            <person name="Goldberg J."/>
            <person name="Grabherr M.G."/>
            <person name="Kodira C.D."/>
            <person name="Kohler A."/>
            <person name="Kuees U."/>
            <person name="Lindquist E.A."/>
            <person name="Lucas S.M."/>
            <person name="Mago R."/>
            <person name="Mauceli E."/>
            <person name="Morin E."/>
            <person name="Murat C."/>
            <person name="Pangilinan J.L."/>
            <person name="Park R."/>
            <person name="Pearson M."/>
            <person name="Quesneville H."/>
            <person name="Rouhier N."/>
            <person name="Sakthikumar S."/>
            <person name="Salamov A.A."/>
            <person name="Schmutz J."/>
            <person name="Selles B."/>
            <person name="Shapiro H."/>
            <person name="Tanguay P."/>
            <person name="Tuskan G.A."/>
            <person name="Henrissat B."/>
            <person name="Van de Peer Y."/>
            <person name="Rouze P."/>
            <person name="Ellis J.G."/>
            <person name="Dodds P.N."/>
            <person name="Schein J.E."/>
            <person name="Zhong S."/>
            <person name="Hamelin R.C."/>
            <person name="Grigoriev I.V."/>
            <person name="Szabo L.J."/>
            <person name="Martin F."/>
        </authorList>
    </citation>
    <scope>NUCLEOTIDE SEQUENCE [LARGE SCALE GENOMIC DNA]</scope>
    <source>
        <strain evidence="3">98AG31 / pathotype 3-4-7</strain>
    </source>
</reference>
<proteinExistence type="predicted"/>
<evidence type="ECO:0000256" key="1">
    <source>
        <dbReference type="SAM" id="MobiDB-lite"/>
    </source>
</evidence>
<dbReference type="InParanoid" id="F4RND3"/>
<dbReference type="GeneID" id="18933024"/>
<feature type="compositionally biased region" description="Low complexity" evidence="1">
    <location>
        <begin position="309"/>
        <end position="321"/>
    </location>
</feature>
<protein>
    <submittedName>
        <fullName evidence="2">Uncharacterized protein</fullName>
    </submittedName>
</protein>
<feature type="compositionally biased region" description="Polar residues" evidence="1">
    <location>
        <begin position="326"/>
        <end position="346"/>
    </location>
</feature>